<keyword evidence="1" id="KW-0812">Transmembrane</keyword>
<keyword evidence="1" id="KW-0472">Membrane</keyword>
<protein>
    <submittedName>
        <fullName evidence="2">Uncharacterized protein</fullName>
    </submittedName>
</protein>
<proteinExistence type="predicted"/>
<accession>A0A0L8IAM7</accession>
<dbReference type="AlphaFoldDB" id="A0A0L8IAM7"/>
<sequence>MDFHLSSSITIPIASWCLIGMLFFGVRLLSATQFNCLAARSLWKRWCSVV</sequence>
<gene>
    <name evidence="2" type="ORF">OCBIM_22025032mg</name>
</gene>
<evidence type="ECO:0000256" key="1">
    <source>
        <dbReference type="SAM" id="Phobius"/>
    </source>
</evidence>
<organism evidence="2">
    <name type="scientific">Octopus bimaculoides</name>
    <name type="common">California two-spotted octopus</name>
    <dbReference type="NCBI Taxonomy" id="37653"/>
    <lineage>
        <taxon>Eukaryota</taxon>
        <taxon>Metazoa</taxon>
        <taxon>Spiralia</taxon>
        <taxon>Lophotrochozoa</taxon>
        <taxon>Mollusca</taxon>
        <taxon>Cephalopoda</taxon>
        <taxon>Coleoidea</taxon>
        <taxon>Octopodiformes</taxon>
        <taxon>Octopoda</taxon>
        <taxon>Incirrata</taxon>
        <taxon>Octopodidae</taxon>
        <taxon>Octopus</taxon>
    </lineage>
</organism>
<reference evidence="2" key="1">
    <citation type="submission" date="2015-07" db="EMBL/GenBank/DDBJ databases">
        <title>MeaNS - Measles Nucleotide Surveillance Program.</title>
        <authorList>
            <person name="Tran T."/>
            <person name="Druce J."/>
        </authorList>
    </citation>
    <scope>NUCLEOTIDE SEQUENCE</scope>
    <source>
        <strain evidence="2">UCB-OBI-ISO-001</strain>
        <tissue evidence="2">Gonad</tissue>
    </source>
</reference>
<feature type="transmembrane region" description="Helical" evidence="1">
    <location>
        <begin position="6"/>
        <end position="26"/>
    </location>
</feature>
<evidence type="ECO:0000313" key="2">
    <source>
        <dbReference type="EMBL" id="KOF98497.1"/>
    </source>
</evidence>
<dbReference type="EMBL" id="KQ416136">
    <property type="protein sequence ID" value="KOF98497.1"/>
    <property type="molecule type" value="Genomic_DNA"/>
</dbReference>
<name>A0A0L8IAM7_OCTBM</name>
<keyword evidence="1" id="KW-1133">Transmembrane helix</keyword>